<dbReference type="Proteomes" id="UP000048984">
    <property type="component" value="Unassembled WGS sequence"/>
</dbReference>
<dbReference type="AlphaFoldDB" id="A0A0P6VP78"/>
<evidence type="ECO:0000313" key="2">
    <source>
        <dbReference type="Proteomes" id="UP000048984"/>
    </source>
</evidence>
<sequence>MRQVLMLVGGVLAGFVLANVAISALYWWHERNEVPPPPHLAFLRGALQVKADRIDFTSLNNGNWSWLCLFGPGTRPVDFVRTESARRGETADIQIRDARPGVPREIGALGAQDGALSVVDPLGYVAIVLFAGLEPIAGLKGPVCAERKDPVISLAGK</sequence>
<dbReference type="STRING" id="665126.ABB55_08245"/>
<reference evidence="1 2" key="1">
    <citation type="submission" date="2015-09" db="EMBL/GenBank/DDBJ databases">
        <authorList>
            <person name="Jackson K.R."/>
            <person name="Lunt B.L."/>
            <person name="Fisher J.N.B."/>
            <person name="Gardner A.V."/>
            <person name="Bailey M.E."/>
            <person name="Deus L.M."/>
            <person name="Earl A.S."/>
            <person name="Gibby P.D."/>
            <person name="Hartmann K.A."/>
            <person name="Liu J.E."/>
            <person name="Manci A.M."/>
            <person name="Nielsen D.A."/>
            <person name="Solomon M.B."/>
            <person name="Breakwell D.P."/>
            <person name="Burnett S.H."/>
            <person name="Grose J.H."/>
        </authorList>
    </citation>
    <scope>NUCLEOTIDE SEQUENCE [LARGE SCALE GENOMIC DNA]</scope>
    <source>
        <strain evidence="1 2">16</strain>
    </source>
</reference>
<dbReference type="EMBL" id="LJYW01000001">
    <property type="protein sequence ID" value="KPL52223.1"/>
    <property type="molecule type" value="Genomic_DNA"/>
</dbReference>
<gene>
    <name evidence="1" type="ORF">ABB55_08245</name>
</gene>
<proteinExistence type="predicted"/>
<dbReference type="RefSeq" id="WP_054358386.1">
    <property type="nucleotide sequence ID" value="NZ_JAPCYQ010000001.1"/>
</dbReference>
<reference evidence="1 2" key="2">
    <citation type="submission" date="2015-10" db="EMBL/GenBank/DDBJ databases">
        <title>Draft Genome Sequence of Prosthecomicrobium hirschii ATCC 27832.</title>
        <authorList>
            <person name="Daniel J."/>
            <person name="Givan S.A."/>
            <person name="Brun Y.V."/>
            <person name="Brown P.J."/>
        </authorList>
    </citation>
    <scope>NUCLEOTIDE SEQUENCE [LARGE SCALE GENOMIC DNA]</scope>
    <source>
        <strain evidence="1 2">16</strain>
    </source>
</reference>
<accession>A0A0P6VP78</accession>
<dbReference type="OrthoDB" id="8481286at2"/>
<evidence type="ECO:0000313" key="1">
    <source>
        <dbReference type="EMBL" id="KPL52223.1"/>
    </source>
</evidence>
<organism evidence="1 2">
    <name type="scientific">Prosthecodimorpha hirschii</name>
    <dbReference type="NCBI Taxonomy" id="665126"/>
    <lineage>
        <taxon>Bacteria</taxon>
        <taxon>Pseudomonadati</taxon>
        <taxon>Pseudomonadota</taxon>
        <taxon>Alphaproteobacteria</taxon>
        <taxon>Hyphomicrobiales</taxon>
        <taxon>Ancalomicrobiaceae</taxon>
        <taxon>Prosthecodimorpha</taxon>
    </lineage>
</organism>
<keyword evidence="2" id="KW-1185">Reference proteome</keyword>
<name>A0A0P6VP78_9HYPH</name>
<protein>
    <submittedName>
        <fullName evidence="1">Uncharacterized protein</fullName>
    </submittedName>
</protein>
<comment type="caution">
    <text evidence="1">The sequence shown here is derived from an EMBL/GenBank/DDBJ whole genome shotgun (WGS) entry which is preliminary data.</text>
</comment>